<sequence length="128" mass="15064">MKENYEIFGVKVVGEKEYGEHEFFSIEDIYFIDIWSPKKNYHVPRIHTKDGTYTVPLTLEAFKKGFSCFSHFVQLDNGNLVNIKQIERVVETAYATTVHFKNCKESANVSRNKKHIITHILDRDRRPK</sequence>
<keyword evidence="2" id="KW-0238">DNA-binding</keyword>
<gene>
    <name evidence="2" type="ORF">ERICV_03276</name>
</gene>
<dbReference type="RefSeq" id="WP_023483042.1">
    <property type="nucleotide sequence ID" value="NZ_CP019651.1"/>
</dbReference>
<dbReference type="InterPro" id="IPR007492">
    <property type="entry name" value="LytTR_DNA-bd_dom"/>
</dbReference>
<accession>A0A6C0QVL2</accession>
<organism evidence="2 3">
    <name type="scientific">Paenibacillus larvae subsp. larvae</name>
    <dbReference type="NCBI Taxonomy" id="147375"/>
    <lineage>
        <taxon>Bacteria</taxon>
        <taxon>Bacillati</taxon>
        <taxon>Bacillota</taxon>
        <taxon>Bacilli</taxon>
        <taxon>Bacillales</taxon>
        <taxon>Paenibacillaceae</taxon>
        <taxon>Paenibacillus</taxon>
    </lineage>
</organism>
<dbReference type="EMBL" id="CP019717">
    <property type="protein sequence ID" value="QHZ52388.1"/>
    <property type="molecule type" value="Genomic_DNA"/>
</dbReference>
<dbReference type="Pfam" id="PF04397">
    <property type="entry name" value="LytTR"/>
    <property type="match status" value="1"/>
</dbReference>
<name>A0A6C0QVL2_9BACL</name>
<proteinExistence type="predicted"/>
<dbReference type="Gene3D" id="2.40.50.1020">
    <property type="entry name" value="LytTr DNA-binding domain"/>
    <property type="match status" value="1"/>
</dbReference>
<feature type="domain" description="HTH LytTR-type" evidence="1">
    <location>
        <begin position="19"/>
        <end position="122"/>
    </location>
</feature>
<evidence type="ECO:0000313" key="3">
    <source>
        <dbReference type="Proteomes" id="UP000464330"/>
    </source>
</evidence>
<evidence type="ECO:0000259" key="1">
    <source>
        <dbReference type="SMART" id="SM00850"/>
    </source>
</evidence>
<dbReference type="GO" id="GO:0003677">
    <property type="term" value="F:DNA binding"/>
    <property type="evidence" value="ECO:0007669"/>
    <property type="project" value="UniProtKB-KW"/>
</dbReference>
<dbReference type="SMART" id="SM00850">
    <property type="entry name" value="LytTR"/>
    <property type="match status" value="1"/>
</dbReference>
<dbReference type="AlphaFoldDB" id="A0A6C0QVL2"/>
<protein>
    <submittedName>
        <fullName evidence="2">LytTr DNA-binding domain protein</fullName>
    </submittedName>
</protein>
<evidence type="ECO:0000313" key="2">
    <source>
        <dbReference type="EMBL" id="QHZ52388.1"/>
    </source>
</evidence>
<reference evidence="2 3" key="1">
    <citation type="journal article" date="2020" name="Int. J. Med. Microbiol.">
        <title>Discovery of Paenibacillus larvae ERIC V: Phenotypic and genomic comparison to genotypes ERIC I-IV reveal different inventories of virulence factors which correlate with epidemiological prevalences of American Foulbrood.</title>
        <authorList>
            <person name="Beims H."/>
            <person name="Bunk B."/>
            <person name="Erler S."/>
            <person name="Mohr K.I."/>
            <person name="Sproer C."/>
            <person name="Pradella S."/>
            <person name="Gunther G."/>
            <person name="Rohde M."/>
            <person name="von der Ohe W."/>
            <person name="Steinert M."/>
        </authorList>
    </citation>
    <scope>NUCLEOTIDE SEQUENCE [LARGE SCALE GENOMIC DNA]</scope>
    <source>
        <strain evidence="2">Eric_V</strain>
    </source>
</reference>
<dbReference type="Proteomes" id="UP000464330">
    <property type="component" value="Chromosome"/>
</dbReference>